<feature type="domain" description="VanZ-like" evidence="2">
    <location>
        <begin position="39"/>
        <end position="126"/>
    </location>
</feature>
<dbReference type="InterPro" id="IPR006976">
    <property type="entry name" value="VanZ-like"/>
</dbReference>
<organism evidence="3 4">
    <name type="scientific">Kaistella pullorum</name>
    <dbReference type="NCBI Taxonomy" id="2763074"/>
    <lineage>
        <taxon>Bacteria</taxon>
        <taxon>Pseudomonadati</taxon>
        <taxon>Bacteroidota</taxon>
        <taxon>Flavobacteriia</taxon>
        <taxon>Flavobacteriales</taxon>
        <taxon>Weeksellaceae</taxon>
        <taxon>Chryseobacterium group</taxon>
        <taxon>Kaistella</taxon>
    </lineage>
</organism>
<proteinExistence type="predicted"/>
<reference evidence="3 4" key="1">
    <citation type="submission" date="2020-08" db="EMBL/GenBank/DDBJ databases">
        <title>A Genomic Blueprint of the Chicken Gut Microbiome.</title>
        <authorList>
            <person name="Gilroy R."/>
            <person name="Ravi A."/>
            <person name="Getino M."/>
            <person name="Pursley I."/>
            <person name="Horton D.L."/>
            <person name="Alikhan N.-F."/>
            <person name="Baker D."/>
            <person name="Gharbi K."/>
            <person name="Hall N."/>
            <person name="Watson M."/>
            <person name="Adriaenssens E.M."/>
            <person name="Foster-Nyarko E."/>
            <person name="Jarju S."/>
            <person name="Secka A."/>
            <person name="Antonio M."/>
            <person name="Oren A."/>
            <person name="Chaudhuri R."/>
            <person name="La Ragione R.M."/>
            <person name="Hildebrand F."/>
            <person name="Pallen M.J."/>
        </authorList>
    </citation>
    <scope>NUCLEOTIDE SEQUENCE [LARGE SCALE GENOMIC DNA]</scope>
    <source>
        <strain evidence="3 4">Sa1CVA4</strain>
    </source>
</reference>
<feature type="transmembrane region" description="Helical" evidence="1">
    <location>
        <begin position="58"/>
        <end position="74"/>
    </location>
</feature>
<dbReference type="Proteomes" id="UP000626242">
    <property type="component" value="Unassembled WGS sequence"/>
</dbReference>
<comment type="caution">
    <text evidence="3">The sequence shown here is derived from an EMBL/GenBank/DDBJ whole genome shotgun (WGS) entry which is preliminary data.</text>
</comment>
<evidence type="ECO:0000259" key="2">
    <source>
        <dbReference type="Pfam" id="PF04892"/>
    </source>
</evidence>
<keyword evidence="1" id="KW-1133">Transmembrane helix</keyword>
<keyword evidence="1" id="KW-0812">Transmembrane</keyword>
<evidence type="ECO:0000313" key="4">
    <source>
        <dbReference type="Proteomes" id="UP000626242"/>
    </source>
</evidence>
<evidence type="ECO:0000313" key="3">
    <source>
        <dbReference type="EMBL" id="MBD8016847.1"/>
    </source>
</evidence>
<dbReference type="EMBL" id="JACSPS010000001">
    <property type="protein sequence ID" value="MBD8016847.1"/>
    <property type="molecule type" value="Genomic_DNA"/>
</dbReference>
<accession>A0ABR8WIG1</accession>
<dbReference type="NCBIfam" id="NF037970">
    <property type="entry name" value="vanZ_1"/>
    <property type="match status" value="1"/>
</dbReference>
<feature type="transmembrane region" description="Helical" evidence="1">
    <location>
        <begin position="108"/>
        <end position="126"/>
    </location>
</feature>
<gene>
    <name evidence="3" type="primary">vanZ</name>
    <name evidence="3" type="ORF">H9628_00005</name>
</gene>
<dbReference type="PANTHER" id="PTHR28008:SF1">
    <property type="entry name" value="DOMAIN PROTEIN, PUTATIVE (AFU_ORTHOLOGUE AFUA_3G10980)-RELATED"/>
    <property type="match status" value="1"/>
</dbReference>
<feature type="transmembrane region" description="Helical" evidence="1">
    <location>
        <begin position="81"/>
        <end position="102"/>
    </location>
</feature>
<protein>
    <submittedName>
        <fullName evidence="3">VanZ family protein</fullName>
    </submittedName>
</protein>
<keyword evidence="4" id="KW-1185">Reference proteome</keyword>
<sequence>MPRNCLRPSNIRNLLDKISKLFKKILPIYWAFLTYMLLRPGVENLEYPFMFSGIDKLLHLSIFGLLGFCFMAAYPKTRFTIYIQVMLIYSILTEILQDVMGFGRSLEGLDLVADTVGVLAGYYIFIKLRSYNI</sequence>
<name>A0ABR8WIG1_9FLAO</name>
<dbReference type="PANTHER" id="PTHR28008">
    <property type="entry name" value="DOMAIN PROTEIN, PUTATIVE (AFU_ORTHOLOGUE AFUA_3G10980)-RELATED"/>
    <property type="match status" value="1"/>
</dbReference>
<feature type="transmembrane region" description="Helical" evidence="1">
    <location>
        <begin position="21"/>
        <end position="38"/>
    </location>
</feature>
<evidence type="ECO:0000256" key="1">
    <source>
        <dbReference type="SAM" id="Phobius"/>
    </source>
</evidence>
<keyword evidence="1" id="KW-0472">Membrane</keyword>
<dbReference type="Pfam" id="PF04892">
    <property type="entry name" value="VanZ"/>
    <property type="match status" value="1"/>
</dbReference>